<feature type="compositionally biased region" description="Low complexity" evidence="5">
    <location>
        <begin position="18"/>
        <end position="31"/>
    </location>
</feature>
<dbReference type="Proteomes" id="UP000233597">
    <property type="component" value="Unassembled WGS sequence"/>
</dbReference>
<feature type="region of interest" description="Disordered" evidence="5">
    <location>
        <begin position="1"/>
        <end position="54"/>
    </location>
</feature>
<evidence type="ECO:0000313" key="7">
    <source>
        <dbReference type="EMBL" id="PKR53634.1"/>
    </source>
</evidence>
<evidence type="ECO:0000256" key="4">
    <source>
        <dbReference type="ARBA" id="ARBA00022490"/>
    </source>
</evidence>
<evidence type="ECO:0000256" key="2">
    <source>
        <dbReference type="ARBA" id="ARBA00009695"/>
    </source>
</evidence>
<organism evidence="7 8">
    <name type="scientific">Thalassospira marina</name>
    <dbReference type="NCBI Taxonomy" id="2048283"/>
    <lineage>
        <taxon>Bacteria</taxon>
        <taxon>Pseudomonadati</taxon>
        <taxon>Pseudomonadota</taxon>
        <taxon>Alphaproteobacteria</taxon>
        <taxon>Rhodospirillales</taxon>
        <taxon>Thalassospiraceae</taxon>
        <taxon>Thalassospira</taxon>
    </lineage>
</organism>
<reference evidence="7 8" key="1">
    <citation type="submission" date="2017-09" db="EMBL/GenBank/DDBJ databases">
        <title>Biodiversity and function of Thalassospira species in the particle-attached aromatic-hydrocarbon-degrading consortia from the surface seawater of the South China Sea.</title>
        <authorList>
            <person name="Dong C."/>
            <person name="Liu R."/>
            <person name="Shao Z."/>
        </authorList>
    </citation>
    <scope>NUCLEOTIDE SEQUENCE [LARGE SCALE GENOMIC DNA]</scope>
    <source>
        <strain evidence="7 8">CSC1P2</strain>
    </source>
</reference>
<dbReference type="InterPro" id="IPR053924">
    <property type="entry name" value="RecX_HTH_2nd"/>
</dbReference>
<dbReference type="AlphaFoldDB" id="A0A2N3KSV1"/>
<dbReference type="OrthoDB" id="5507982at2"/>
<dbReference type="RefSeq" id="WP_101267536.1">
    <property type="nucleotide sequence ID" value="NZ_NWTK01000008.1"/>
</dbReference>
<keyword evidence="4" id="KW-0963">Cytoplasm</keyword>
<name>A0A2N3KSV1_9PROT</name>
<comment type="similarity">
    <text evidence="2">Belongs to the RecX family.</text>
</comment>
<sequence length="243" mass="27224">MSDAKLSSQPPPQTRTQNDANAADAFAPTPAKQQKPKGLGKKRDAQQGPKKPRRVTRDYLMNYATWYLERFTASRARLEKLMRGKIRLSIAEYGTDPQEAEDWMKSVLNACEKAGFINDEAYALGRARSMMRKGKAIRVIGADLNARGISSQLVDDTIVSLRSEADDAARNDMRGTDPNRAAAAAYARRRRLGPFRRPDLRDEKRDKDLAALARQGFSYDIALRIIDADPDELEDLLQIIDGL</sequence>
<dbReference type="GO" id="GO:0005737">
    <property type="term" value="C:cytoplasm"/>
    <property type="evidence" value="ECO:0007669"/>
    <property type="project" value="UniProtKB-SubCell"/>
</dbReference>
<accession>A0A2N3KSV1</accession>
<proteinExistence type="inferred from homology"/>
<evidence type="ECO:0000259" key="6">
    <source>
        <dbReference type="Pfam" id="PF02631"/>
    </source>
</evidence>
<comment type="subcellular location">
    <subcellularLocation>
        <location evidence="1">Cytoplasm</location>
    </subcellularLocation>
</comment>
<feature type="domain" description="RecX second three-helical" evidence="6">
    <location>
        <begin position="118"/>
        <end position="156"/>
    </location>
</feature>
<comment type="caution">
    <text evidence="7">The sequence shown here is derived from an EMBL/GenBank/DDBJ whole genome shotgun (WGS) entry which is preliminary data.</text>
</comment>
<evidence type="ECO:0000256" key="3">
    <source>
        <dbReference type="ARBA" id="ARBA00018111"/>
    </source>
</evidence>
<protein>
    <recommendedName>
        <fullName evidence="3">Regulatory protein RecX</fullName>
    </recommendedName>
</protein>
<evidence type="ECO:0000256" key="1">
    <source>
        <dbReference type="ARBA" id="ARBA00004496"/>
    </source>
</evidence>
<dbReference type="EMBL" id="NWTK01000008">
    <property type="protein sequence ID" value="PKR53634.1"/>
    <property type="molecule type" value="Genomic_DNA"/>
</dbReference>
<dbReference type="Pfam" id="PF02631">
    <property type="entry name" value="RecX_HTH2"/>
    <property type="match status" value="1"/>
</dbReference>
<evidence type="ECO:0000256" key="5">
    <source>
        <dbReference type="SAM" id="MobiDB-lite"/>
    </source>
</evidence>
<gene>
    <name evidence="7" type="ORF">COO20_13975</name>
</gene>
<evidence type="ECO:0000313" key="8">
    <source>
        <dbReference type="Proteomes" id="UP000233597"/>
    </source>
</evidence>